<gene>
    <name evidence="2" type="ORF">ACFPOB_16105</name>
</gene>
<keyword evidence="3" id="KW-1185">Reference proteome</keyword>
<accession>A0ABW0IS08</accession>
<keyword evidence="2" id="KW-0012">Acyltransferase</keyword>
<evidence type="ECO:0000313" key="3">
    <source>
        <dbReference type="Proteomes" id="UP001596053"/>
    </source>
</evidence>
<dbReference type="InterPro" id="IPR038740">
    <property type="entry name" value="BioF2-like_GNAT_dom"/>
</dbReference>
<evidence type="ECO:0000259" key="1">
    <source>
        <dbReference type="Pfam" id="PF13480"/>
    </source>
</evidence>
<dbReference type="RefSeq" id="WP_377799425.1">
    <property type="nucleotide sequence ID" value="NZ_JBHSLW010000025.1"/>
</dbReference>
<dbReference type="GO" id="GO:0016746">
    <property type="term" value="F:acyltransferase activity"/>
    <property type="evidence" value="ECO:0007669"/>
    <property type="project" value="UniProtKB-KW"/>
</dbReference>
<sequence length="365" mass="39319">MPNLAASLIAPDETPPQRSRAVASGLAGLSIESRPLAACAAIEAEWRDLAARAIEPNPFFEPDFALSAAQHLIDFRGTTVLLLWDGAATSRRLLGFVPARLQRRLLGHDVLIGWSNSRLGLAAPLIDTEQAERIIAALLHAPGRWGLASTQNLQLHRLDLDGPLLDGMLRVAELTGHAAALEPAPTPTASTGGPKLAALRHGLSRHGKLAFAESRSRQELRDMVELHLALEASGSLGRAGGAALQDIRESAFLRAMTRNLARSHRCRVGLLSLDDAPVASAILIGKGPRLWLYRGVEDDRFASFAPLAQLVAWLGRRSRQREIIGELPGPHLVTVPQRLGDIRLTVTATAIRRAPLVIRRRAAAA</sequence>
<proteinExistence type="predicted"/>
<feature type="domain" description="BioF2-like acetyltransferase" evidence="1">
    <location>
        <begin position="201"/>
        <end position="317"/>
    </location>
</feature>
<protein>
    <submittedName>
        <fullName evidence="2">GNAT family N-acetyltransferase</fullName>
        <ecNumber evidence="2">2.3.1.-</ecNumber>
    </submittedName>
</protein>
<dbReference type="EC" id="2.3.1.-" evidence="2"/>
<dbReference type="Proteomes" id="UP001596053">
    <property type="component" value="Unassembled WGS sequence"/>
</dbReference>
<keyword evidence="2" id="KW-0808">Transferase</keyword>
<dbReference type="Pfam" id="PF13480">
    <property type="entry name" value="Acetyltransf_6"/>
    <property type="match status" value="1"/>
</dbReference>
<reference evidence="3" key="1">
    <citation type="journal article" date="2019" name="Int. J. Syst. Evol. Microbiol.">
        <title>The Global Catalogue of Microorganisms (GCM) 10K type strain sequencing project: providing services to taxonomists for standard genome sequencing and annotation.</title>
        <authorList>
            <consortium name="The Broad Institute Genomics Platform"/>
            <consortium name="The Broad Institute Genome Sequencing Center for Infectious Disease"/>
            <person name="Wu L."/>
            <person name="Ma J."/>
        </authorList>
    </citation>
    <scope>NUCLEOTIDE SEQUENCE [LARGE SCALE GENOMIC DNA]</scope>
    <source>
        <strain evidence="3">NCAIM B.01391</strain>
    </source>
</reference>
<organism evidence="2 3">
    <name type="scientific">Bosea eneae</name>
    <dbReference type="NCBI Taxonomy" id="151454"/>
    <lineage>
        <taxon>Bacteria</taxon>
        <taxon>Pseudomonadati</taxon>
        <taxon>Pseudomonadota</taxon>
        <taxon>Alphaproteobacteria</taxon>
        <taxon>Hyphomicrobiales</taxon>
        <taxon>Boseaceae</taxon>
        <taxon>Bosea</taxon>
    </lineage>
</organism>
<evidence type="ECO:0000313" key="2">
    <source>
        <dbReference type="EMBL" id="MFC5421081.1"/>
    </source>
</evidence>
<name>A0ABW0IS08_9HYPH</name>
<dbReference type="EMBL" id="JBHSLW010000025">
    <property type="protein sequence ID" value="MFC5421081.1"/>
    <property type="molecule type" value="Genomic_DNA"/>
</dbReference>
<comment type="caution">
    <text evidence="2">The sequence shown here is derived from an EMBL/GenBank/DDBJ whole genome shotgun (WGS) entry which is preliminary data.</text>
</comment>